<dbReference type="Proteomes" id="UP000645828">
    <property type="component" value="Unassembled WGS sequence"/>
</dbReference>
<feature type="region of interest" description="Disordered" evidence="1">
    <location>
        <begin position="96"/>
        <end position="165"/>
    </location>
</feature>
<feature type="region of interest" description="Disordered" evidence="1">
    <location>
        <begin position="10"/>
        <end position="45"/>
    </location>
</feature>
<feature type="compositionally biased region" description="Polar residues" evidence="1">
    <location>
        <begin position="13"/>
        <end position="26"/>
    </location>
</feature>
<name>A0A811Y4B9_NYCPR</name>
<feature type="compositionally biased region" description="Pro residues" evidence="1">
    <location>
        <begin position="126"/>
        <end position="135"/>
    </location>
</feature>
<evidence type="ECO:0000256" key="1">
    <source>
        <dbReference type="SAM" id="MobiDB-lite"/>
    </source>
</evidence>
<keyword evidence="3" id="KW-1185">Reference proteome</keyword>
<sequence>MIIKQPLMMEGMVSSQGQQRPWSTAESPGLGRETLSPTGRSERLMPSTQSHNIAQTATWEQINLYGLSTLEGTVRIWALFPESGKSNIKALADSRSCWSPGGAGDRSTVRPGQPPGQRAERKAVLPPFPLLPPVTHPEAARRTGRGGRRRAAGRSDTCRSPGVSLALPGLRGGRSSSWLRSRCGVAAVPAGWRRASSATCFPSRPQTQVHLLGWQLPRCLRSQIPTLFLFTGDTKASPLHSEKNSQALFPVKPEEASLGQPRGAWGRAPNPGRPTCRGQVCVQPAWASKASWQLL</sequence>
<protein>
    <submittedName>
        <fullName evidence="2">(raccoon dog) hypothetical protein</fullName>
    </submittedName>
</protein>
<accession>A0A811Y4B9</accession>
<feature type="compositionally biased region" description="Basic residues" evidence="1">
    <location>
        <begin position="142"/>
        <end position="152"/>
    </location>
</feature>
<reference evidence="2" key="1">
    <citation type="submission" date="2020-12" db="EMBL/GenBank/DDBJ databases">
        <authorList>
            <consortium name="Molecular Ecology Group"/>
        </authorList>
    </citation>
    <scope>NUCLEOTIDE SEQUENCE</scope>
    <source>
        <strain evidence="2">TBG_1078</strain>
    </source>
</reference>
<proteinExistence type="predicted"/>
<evidence type="ECO:0000313" key="2">
    <source>
        <dbReference type="EMBL" id="CAD7672460.1"/>
    </source>
</evidence>
<evidence type="ECO:0000313" key="3">
    <source>
        <dbReference type="Proteomes" id="UP000645828"/>
    </source>
</evidence>
<dbReference type="EMBL" id="CAJHUB010000666">
    <property type="protein sequence ID" value="CAD7672460.1"/>
    <property type="molecule type" value="Genomic_DNA"/>
</dbReference>
<organism evidence="2 3">
    <name type="scientific">Nyctereutes procyonoides</name>
    <name type="common">Raccoon dog</name>
    <name type="synonym">Canis procyonoides</name>
    <dbReference type="NCBI Taxonomy" id="34880"/>
    <lineage>
        <taxon>Eukaryota</taxon>
        <taxon>Metazoa</taxon>
        <taxon>Chordata</taxon>
        <taxon>Craniata</taxon>
        <taxon>Vertebrata</taxon>
        <taxon>Euteleostomi</taxon>
        <taxon>Mammalia</taxon>
        <taxon>Eutheria</taxon>
        <taxon>Laurasiatheria</taxon>
        <taxon>Carnivora</taxon>
        <taxon>Caniformia</taxon>
        <taxon>Canidae</taxon>
        <taxon>Nyctereutes</taxon>
    </lineage>
</organism>
<dbReference type="AlphaFoldDB" id="A0A811Y4B9"/>
<comment type="caution">
    <text evidence="2">The sequence shown here is derived from an EMBL/GenBank/DDBJ whole genome shotgun (WGS) entry which is preliminary data.</text>
</comment>
<gene>
    <name evidence="2" type="ORF">NYPRO_LOCUS5255</name>
</gene>